<organism evidence="11 12">
    <name type="scientific">Orchesella dallaii</name>
    <dbReference type="NCBI Taxonomy" id="48710"/>
    <lineage>
        <taxon>Eukaryota</taxon>
        <taxon>Metazoa</taxon>
        <taxon>Ecdysozoa</taxon>
        <taxon>Arthropoda</taxon>
        <taxon>Hexapoda</taxon>
        <taxon>Collembola</taxon>
        <taxon>Entomobryomorpha</taxon>
        <taxon>Entomobryoidea</taxon>
        <taxon>Orchesellidae</taxon>
        <taxon>Orchesellinae</taxon>
        <taxon>Orchesella</taxon>
    </lineage>
</organism>
<evidence type="ECO:0000256" key="3">
    <source>
        <dbReference type="ARBA" id="ARBA00012663"/>
    </source>
</evidence>
<dbReference type="Pfam" id="PF00728">
    <property type="entry name" value="Glyco_hydro_20"/>
    <property type="match status" value="1"/>
</dbReference>
<keyword evidence="6" id="KW-0325">Glycoprotein</keyword>
<dbReference type="Gene3D" id="3.20.20.80">
    <property type="entry name" value="Glycosidases"/>
    <property type="match status" value="1"/>
</dbReference>
<proteinExistence type="inferred from homology"/>
<feature type="signal peptide" evidence="8">
    <location>
        <begin position="1"/>
        <end position="23"/>
    </location>
</feature>
<evidence type="ECO:0000256" key="7">
    <source>
        <dbReference type="ARBA" id="ARBA00023295"/>
    </source>
</evidence>
<reference evidence="11 12" key="1">
    <citation type="submission" date="2024-08" db="EMBL/GenBank/DDBJ databases">
        <authorList>
            <person name="Cucini C."/>
            <person name="Frati F."/>
        </authorList>
    </citation>
    <scope>NUCLEOTIDE SEQUENCE [LARGE SCALE GENOMIC DNA]</scope>
</reference>
<dbReference type="SUPFAM" id="SSF55545">
    <property type="entry name" value="beta-N-acetylhexosaminidase-like domain"/>
    <property type="match status" value="1"/>
</dbReference>
<keyword evidence="4 8" id="KW-0732">Signal</keyword>
<sequence>MKPKPNLLLVLLGLFASISLSFASISNQEGISDSDYPWTYACIDDTIDGPACQRQFIEGNLNETNKVPLKTCILTCGPYGTLWPYPTGTVSLGSTLSNFSSANLELGIVSVPENNADILHMTTIAFDILKDNIRVKIPEDYQEGSNDGRVVVNVAIENLETRIRLETNESYTLTTSSDESNPSTVQVTITAATFFGARHGLETLSQLIEFNTEIKLLQVVNNVEIVDSPKFRYRGILFDTARNFVPLKDLKRLIDGLSYNKMNVFHWHLSDSNSYPFYSKRVPQMAIYGTFGSKKIYYPEEVVEFLNYANQRGVKVIPELDAPAHAGNGWQFGEREGLGKLSLCVNAEPYWDYCIQPPCGQLNPINNNTYTVLGDLYKDLLEVFDNDVFHMGGDEISFACWLKSPEIQEYMSAHNVTELMDLWGIFQETALQKLRDATPNKSIIPIVWTSEMTDSAREYLSPDDYIIQIWGKSTDDIVAPIYNEGYRVIFSNNDTVYLDHGLGPWRGTRHTVTRKSWHVLYSQDLIGQIANVSGEAVANEMYESGRLLGGEACMWSEKVDSLNMDGKIWPRTSAYAERLWSNPPNGSTRFAYPRLIHQRETMILRGIFPDTLLPEACYHIWGFCDRFD</sequence>
<evidence type="ECO:0000256" key="1">
    <source>
        <dbReference type="ARBA" id="ARBA00001231"/>
    </source>
</evidence>
<protein>
    <recommendedName>
        <fullName evidence="3">beta-N-acetylhexosaminidase</fullName>
        <ecNumber evidence="3">3.2.1.52</ecNumber>
    </recommendedName>
</protein>
<evidence type="ECO:0000313" key="11">
    <source>
        <dbReference type="EMBL" id="CAL8121740.1"/>
    </source>
</evidence>
<keyword evidence="5" id="KW-0378">Hydrolase</keyword>
<dbReference type="EMBL" id="CAXLJM020000066">
    <property type="protein sequence ID" value="CAL8121740.1"/>
    <property type="molecule type" value="Genomic_DNA"/>
</dbReference>
<evidence type="ECO:0000313" key="12">
    <source>
        <dbReference type="Proteomes" id="UP001642540"/>
    </source>
</evidence>
<keyword evidence="12" id="KW-1185">Reference proteome</keyword>
<evidence type="ECO:0000259" key="9">
    <source>
        <dbReference type="Pfam" id="PF00728"/>
    </source>
</evidence>
<evidence type="ECO:0000256" key="2">
    <source>
        <dbReference type="ARBA" id="ARBA00006285"/>
    </source>
</evidence>
<dbReference type="PANTHER" id="PTHR22600">
    <property type="entry name" value="BETA-HEXOSAMINIDASE"/>
    <property type="match status" value="1"/>
</dbReference>
<keyword evidence="7" id="KW-0326">Glycosidase</keyword>
<evidence type="ECO:0000259" key="10">
    <source>
        <dbReference type="Pfam" id="PF14845"/>
    </source>
</evidence>
<dbReference type="Proteomes" id="UP001642540">
    <property type="component" value="Unassembled WGS sequence"/>
</dbReference>
<feature type="chain" id="PRO_5046413877" description="beta-N-acetylhexosaminidase" evidence="8">
    <location>
        <begin position="24"/>
        <end position="628"/>
    </location>
</feature>
<dbReference type="PRINTS" id="PR00738">
    <property type="entry name" value="GLHYDRLASE20"/>
</dbReference>
<dbReference type="Gene3D" id="3.30.379.10">
    <property type="entry name" value="Chitobiase/beta-hexosaminidase domain 2-like"/>
    <property type="match status" value="1"/>
</dbReference>
<comment type="similarity">
    <text evidence="2">Belongs to the glycosyl hydrolase 20 family.</text>
</comment>
<name>A0ABP1R6V0_9HEXA</name>
<dbReference type="InterPro" id="IPR025705">
    <property type="entry name" value="Beta_hexosaminidase_sua/sub"/>
</dbReference>
<dbReference type="Pfam" id="PF14845">
    <property type="entry name" value="Glycohydro_20b2"/>
    <property type="match status" value="1"/>
</dbReference>
<comment type="caution">
    <text evidence="11">The sequence shown here is derived from an EMBL/GenBank/DDBJ whole genome shotgun (WGS) entry which is preliminary data.</text>
</comment>
<comment type="catalytic activity">
    <reaction evidence="1">
        <text>Hydrolysis of terminal non-reducing N-acetyl-D-hexosamine residues in N-acetyl-beta-D-hexosaminides.</text>
        <dbReference type="EC" id="3.2.1.52"/>
    </reaction>
</comment>
<dbReference type="InterPro" id="IPR015883">
    <property type="entry name" value="Glyco_hydro_20_cat"/>
</dbReference>
<dbReference type="EC" id="3.2.1.52" evidence="3"/>
<dbReference type="PANTHER" id="PTHR22600:SF26">
    <property type="entry name" value="BETA-N-ACETYLHEXOSAMINIDASE"/>
    <property type="match status" value="1"/>
</dbReference>
<feature type="domain" description="Beta-hexosaminidase eukaryotic type N-terminal" evidence="10">
    <location>
        <begin position="82"/>
        <end position="207"/>
    </location>
</feature>
<evidence type="ECO:0000256" key="8">
    <source>
        <dbReference type="SAM" id="SignalP"/>
    </source>
</evidence>
<evidence type="ECO:0000256" key="5">
    <source>
        <dbReference type="ARBA" id="ARBA00022801"/>
    </source>
</evidence>
<dbReference type="InterPro" id="IPR029018">
    <property type="entry name" value="Hex-like_dom2"/>
</dbReference>
<dbReference type="SUPFAM" id="SSF51445">
    <property type="entry name" value="(Trans)glycosidases"/>
    <property type="match status" value="1"/>
</dbReference>
<feature type="domain" description="Glycoside hydrolase family 20 catalytic" evidence="9">
    <location>
        <begin position="231"/>
        <end position="582"/>
    </location>
</feature>
<dbReference type="InterPro" id="IPR017853">
    <property type="entry name" value="GH"/>
</dbReference>
<gene>
    <name evidence="11" type="ORF">ODALV1_LOCUS19516</name>
</gene>
<evidence type="ECO:0000256" key="4">
    <source>
        <dbReference type="ARBA" id="ARBA00022729"/>
    </source>
</evidence>
<evidence type="ECO:0000256" key="6">
    <source>
        <dbReference type="ARBA" id="ARBA00023180"/>
    </source>
</evidence>
<dbReference type="InterPro" id="IPR029019">
    <property type="entry name" value="HEX_eukaryotic_N"/>
</dbReference>
<accession>A0ABP1R6V0</accession>